<evidence type="ECO:0000256" key="6">
    <source>
        <dbReference type="ARBA" id="ARBA00023136"/>
    </source>
</evidence>
<name>A0A2K3N0T4_TRIPR</name>
<keyword evidence="4" id="KW-0256">Endoplasmic reticulum</keyword>
<dbReference type="GO" id="GO:0007029">
    <property type="term" value="P:endoplasmic reticulum organization"/>
    <property type="evidence" value="ECO:0007669"/>
    <property type="project" value="InterPro"/>
</dbReference>
<organism evidence="8 9">
    <name type="scientific">Trifolium pratense</name>
    <name type="common">Red clover</name>
    <dbReference type="NCBI Taxonomy" id="57577"/>
    <lineage>
        <taxon>Eukaryota</taxon>
        <taxon>Viridiplantae</taxon>
        <taxon>Streptophyta</taxon>
        <taxon>Embryophyta</taxon>
        <taxon>Tracheophyta</taxon>
        <taxon>Spermatophyta</taxon>
        <taxon>Magnoliopsida</taxon>
        <taxon>eudicotyledons</taxon>
        <taxon>Gunneridae</taxon>
        <taxon>Pentapetalae</taxon>
        <taxon>rosids</taxon>
        <taxon>fabids</taxon>
        <taxon>Fabales</taxon>
        <taxon>Fabaceae</taxon>
        <taxon>Papilionoideae</taxon>
        <taxon>50 kb inversion clade</taxon>
        <taxon>NPAAA clade</taxon>
        <taxon>Hologalegina</taxon>
        <taxon>IRL clade</taxon>
        <taxon>Trifolieae</taxon>
        <taxon>Trifolium</taxon>
    </lineage>
</organism>
<dbReference type="GO" id="GO:0005789">
    <property type="term" value="C:endoplasmic reticulum membrane"/>
    <property type="evidence" value="ECO:0007669"/>
    <property type="project" value="UniProtKB-SubCell"/>
</dbReference>
<feature type="transmembrane region" description="Helical" evidence="7">
    <location>
        <begin position="37"/>
        <end position="56"/>
    </location>
</feature>
<accession>A0A2K3N0T4</accession>
<gene>
    <name evidence="8" type="ORF">L195_g019872</name>
</gene>
<evidence type="ECO:0000313" key="9">
    <source>
        <dbReference type="Proteomes" id="UP000236291"/>
    </source>
</evidence>
<dbReference type="GO" id="GO:0016192">
    <property type="term" value="P:vesicle-mediated transport"/>
    <property type="evidence" value="ECO:0007669"/>
    <property type="project" value="TreeGrafter"/>
</dbReference>
<keyword evidence="6 7" id="KW-0472">Membrane</keyword>
<evidence type="ECO:0000256" key="2">
    <source>
        <dbReference type="ARBA" id="ARBA00008462"/>
    </source>
</evidence>
<keyword evidence="3 7" id="KW-0812">Transmembrane</keyword>
<evidence type="ECO:0000256" key="1">
    <source>
        <dbReference type="ARBA" id="ARBA00004477"/>
    </source>
</evidence>
<feature type="non-terminal residue" evidence="8">
    <location>
        <position position="1"/>
    </location>
</feature>
<dbReference type="EMBL" id="ASHM01014730">
    <property type="protein sequence ID" value="PNX96660.1"/>
    <property type="molecule type" value="Genomic_DNA"/>
</dbReference>
<dbReference type="AlphaFoldDB" id="A0A2K3N0T4"/>
<proteinExistence type="inferred from homology"/>
<reference evidence="8 9" key="2">
    <citation type="journal article" date="2017" name="Front. Plant Sci.">
        <title>Gene Classification and Mining of Molecular Markers Useful in Red Clover (Trifolium pratense) Breeding.</title>
        <authorList>
            <person name="Istvanek J."/>
            <person name="Dluhosova J."/>
            <person name="Dluhos P."/>
            <person name="Patkova L."/>
            <person name="Nedelnik J."/>
            <person name="Repkova J."/>
        </authorList>
    </citation>
    <scope>NUCLEOTIDE SEQUENCE [LARGE SCALE GENOMIC DNA]</scope>
    <source>
        <strain evidence="9">cv. Tatra</strain>
        <tissue evidence="8">Young leaves</tissue>
    </source>
</reference>
<evidence type="ECO:0000256" key="4">
    <source>
        <dbReference type="ARBA" id="ARBA00022824"/>
    </source>
</evidence>
<evidence type="ECO:0000256" key="3">
    <source>
        <dbReference type="ARBA" id="ARBA00022692"/>
    </source>
</evidence>
<sequence>GTKEDTPNTVAISSVIASVVLLIIADIGRRRSRSSLLRLYAVLSFLANLLFTASLANQYSLLKWHNRVANGCRWKSVVELFSVVAVVFAIAA</sequence>
<comment type="caution">
    <text evidence="8">The sequence shown here is derived from an EMBL/GenBank/DDBJ whole genome shotgun (WGS) entry which is preliminary data.</text>
</comment>
<feature type="transmembrane region" description="Helical" evidence="7">
    <location>
        <begin position="6"/>
        <end position="25"/>
    </location>
</feature>
<protein>
    <submittedName>
        <fullName evidence="8">Uncharacterized protein</fullName>
    </submittedName>
</protein>
<evidence type="ECO:0000313" key="8">
    <source>
        <dbReference type="EMBL" id="PNX96660.1"/>
    </source>
</evidence>
<dbReference type="PANTHER" id="PTHR20955">
    <property type="entry name" value="PROTEIN JAGUNAL HOMOLOG 1"/>
    <property type="match status" value="1"/>
</dbReference>
<comment type="similarity">
    <text evidence="2">Belongs to the jagunal family.</text>
</comment>
<dbReference type="InterPro" id="IPR009787">
    <property type="entry name" value="Jagunal"/>
</dbReference>
<keyword evidence="5 7" id="KW-1133">Transmembrane helix</keyword>
<comment type="subcellular location">
    <subcellularLocation>
        <location evidence="1">Endoplasmic reticulum membrane</location>
        <topology evidence="1">Multi-pass membrane protein</topology>
    </subcellularLocation>
</comment>
<evidence type="ECO:0000256" key="7">
    <source>
        <dbReference type="SAM" id="Phobius"/>
    </source>
</evidence>
<reference evidence="8 9" key="1">
    <citation type="journal article" date="2014" name="Am. J. Bot.">
        <title>Genome assembly and annotation for red clover (Trifolium pratense; Fabaceae).</title>
        <authorList>
            <person name="Istvanek J."/>
            <person name="Jaros M."/>
            <person name="Krenek A."/>
            <person name="Repkova J."/>
        </authorList>
    </citation>
    <scope>NUCLEOTIDE SEQUENCE [LARGE SCALE GENOMIC DNA]</scope>
    <source>
        <strain evidence="9">cv. Tatra</strain>
        <tissue evidence="8">Young leaves</tissue>
    </source>
</reference>
<dbReference type="Proteomes" id="UP000236291">
    <property type="component" value="Unassembled WGS sequence"/>
</dbReference>
<dbReference type="PANTHER" id="PTHR20955:SF1">
    <property type="entry name" value="PROTEIN JAGUNAL HOMOLOG 1"/>
    <property type="match status" value="1"/>
</dbReference>
<evidence type="ECO:0000256" key="5">
    <source>
        <dbReference type="ARBA" id="ARBA00022989"/>
    </source>
</evidence>